<gene>
    <name evidence="1" type="ORF">3Fb_00039</name>
</gene>
<organism evidence="1 2">
    <name type="scientific">Ralstonia phage Eline</name>
    <dbReference type="NCBI Taxonomy" id="2759724"/>
    <lineage>
        <taxon>Viruses</taxon>
        <taxon>Duplodnaviria</taxon>
        <taxon>Heunggongvirae</taxon>
        <taxon>Uroviricota</taxon>
        <taxon>Caudoviricetes</taxon>
        <taxon>Cimandefvirus</taxon>
        <taxon>Cimandefvirus eline</taxon>
    </lineage>
</organism>
<dbReference type="Proteomes" id="UP000515604">
    <property type="component" value="Segment"/>
</dbReference>
<name>A0A7G5B9R9_9CAUD</name>
<dbReference type="EMBL" id="MT740736">
    <property type="protein sequence ID" value="QMV33042.1"/>
    <property type="molecule type" value="Genomic_DNA"/>
</dbReference>
<protein>
    <submittedName>
        <fullName evidence="1">Uncharacterized protein</fullName>
    </submittedName>
</protein>
<proteinExistence type="predicted"/>
<reference evidence="1 2" key="1">
    <citation type="submission" date="2020-07" db="EMBL/GenBank/DDBJ databases">
        <title>Ralstonia phages.</title>
        <authorList>
            <person name="Trotereau A."/>
            <person name="Boyer C."/>
            <person name="Torres-Barcelo C."/>
        </authorList>
    </citation>
    <scope>NUCLEOTIDE SEQUENCE [LARGE SCALE GENOMIC DNA]</scope>
</reference>
<keyword evidence="2" id="KW-1185">Reference proteome</keyword>
<accession>A0A7G5B9R9</accession>
<evidence type="ECO:0000313" key="1">
    <source>
        <dbReference type="EMBL" id="QMV33042.1"/>
    </source>
</evidence>
<sequence length="179" mass="19262">MQIECILKRQGGTKVTLEGVEYHFAPLEDGAHVSKVESEPHVKRFLSIGEAYRPYRPASAAGAPQTLVPANKLTNAETLLGSDVHPAVIDLGDSRTVQLGEVVARAHAASGLTVEQWNALDADARHAQIDAMLDTMADEMPQAPDRAALAEQYKAKFGKAPHGKWTVETIQQKLASGEA</sequence>
<evidence type="ECO:0000313" key="2">
    <source>
        <dbReference type="Proteomes" id="UP000515604"/>
    </source>
</evidence>